<sequence length="228" mass="26441">MSWNMDIQYVNTGYPYNTSKSFMEYFEGLTYEHVNFIFSGVLMLKYLLSIYPPVNTNHYKMGPSEYAYHEIRRPMVSSSMTNKQTPAISSGWEGNANSGSRGHFAASLPNSHHKSLAWFFDHLDEDHLMDSSSTTGTDASGLVSDRKSLWAFRVDKIYLFGYSCGWDVLQDECKRTEERAYMSCGHTYHFECYRTKRMANCLVCGQELLSFLPTHIYAHRDKRKDWLC</sequence>
<evidence type="ECO:0000313" key="1">
    <source>
        <dbReference type="EMBL" id="KAL3734996.1"/>
    </source>
</evidence>
<protein>
    <recommendedName>
        <fullName evidence="3">RING-type domain-containing protein</fullName>
    </recommendedName>
</protein>
<evidence type="ECO:0000313" key="2">
    <source>
        <dbReference type="Proteomes" id="UP001634007"/>
    </source>
</evidence>
<keyword evidence="2" id="KW-1185">Reference proteome</keyword>
<dbReference type="Proteomes" id="UP001634007">
    <property type="component" value="Unassembled WGS sequence"/>
</dbReference>
<accession>A0ABD3KDF9</accession>
<reference evidence="1 2" key="1">
    <citation type="submission" date="2024-11" db="EMBL/GenBank/DDBJ databases">
        <title>Chromosome-level genome assembly of Eucalyptus globulus Labill. provides insights into its genome evolution.</title>
        <authorList>
            <person name="Li X."/>
        </authorList>
    </citation>
    <scope>NUCLEOTIDE SEQUENCE [LARGE SCALE GENOMIC DNA]</scope>
    <source>
        <strain evidence="1">CL2024</strain>
        <tissue evidence="1">Fresh tender leaves</tissue>
    </source>
</reference>
<comment type="caution">
    <text evidence="1">The sequence shown here is derived from an EMBL/GenBank/DDBJ whole genome shotgun (WGS) entry which is preliminary data.</text>
</comment>
<name>A0ABD3KDF9_EUCGL</name>
<organism evidence="1 2">
    <name type="scientific">Eucalyptus globulus</name>
    <name type="common">Tasmanian blue gum</name>
    <dbReference type="NCBI Taxonomy" id="34317"/>
    <lineage>
        <taxon>Eukaryota</taxon>
        <taxon>Viridiplantae</taxon>
        <taxon>Streptophyta</taxon>
        <taxon>Embryophyta</taxon>
        <taxon>Tracheophyta</taxon>
        <taxon>Spermatophyta</taxon>
        <taxon>Magnoliopsida</taxon>
        <taxon>eudicotyledons</taxon>
        <taxon>Gunneridae</taxon>
        <taxon>Pentapetalae</taxon>
        <taxon>rosids</taxon>
        <taxon>malvids</taxon>
        <taxon>Myrtales</taxon>
        <taxon>Myrtaceae</taxon>
        <taxon>Myrtoideae</taxon>
        <taxon>Eucalypteae</taxon>
        <taxon>Eucalyptus</taxon>
    </lineage>
</organism>
<proteinExistence type="predicted"/>
<dbReference type="EMBL" id="JBJKBG010000006">
    <property type="protein sequence ID" value="KAL3734996.1"/>
    <property type="molecule type" value="Genomic_DNA"/>
</dbReference>
<gene>
    <name evidence="1" type="ORF">ACJRO7_024196</name>
</gene>
<dbReference type="AlphaFoldDB" id="A0ABD3KDF9"/>
<evidence type="ECO:0008006" key="3">
    <source>
        <dbReference type="Google" id="ProtNLM"/>
    </source>
</evidence>